<gene>
    <name evidence="5" type="ordered locus">MROS_1568</name>
</gene>
<dbReference type="PANTHER" id="PTHR44591">
    <property type="entry name" value="STRESS RESPONSE REGULATOR PROTEIN 1"/>
    <property type="match status" value="1"/>
</dbReference>
<feature type="domain" description="Response regulatory" evidence="4">
    <location>
        <begin position="6"/>
        <end position="120"/>
    </location>
</feature>
<dbReference type="GO" id="GO:0000160">
    <property type="term" value="P:phosphorelay signal transduction system"/>
    <property type="evidence" value="ECO:0007669"/>
    <property type="project" value="UniProtKB-KW"/>
</dbReference>
<keyword evidence="2" id="KW-0902">Two-component regulatory system</keyword>
<dbReference type="PROSITE" id="PS50110">
    <property type="entry name" value="RESPONSE_REGULATORY"/>
    <property type="match status" value="1"/>
</dbReference>
<name>I6ZRW8_MELRP</name>
<dbReference type="Gene3D" id="3.40.50.2300">
    <property type="match status" value="1"/>
</dbReference>
<evidence type="ECO:0000313" key="5">
    <source>
        <dbReference type="EMBL" id="AFN74804.1"/>
    </source>
</evidence>
<dbReference type="EMBL" id="CP003557">
    <property type="protein sequence ID" value="AFN74804.1"/>
    <property type="molecule type" value="Genomic_DNA"/>
</dbReference>
<proteinExistence type="predicted"/>
<dbReference type="InterPro" id="IPR001789">
    <property type="entry name" value="Sig_transdc_resp-reg_receiver"/>
</dbReference>
<dbReference type="InterPro" id="IPR033753">
    <property type="entry name" value="GCV_H/Fam206"/>
</dbReference>
<evidence type="ECO:0000256" key="3">
    <source>
        <dbReference type="PROSITE-ProRule" id="PRU00169"/>
    </source>
</evidence>
<dbReference type="Pfam" id="PF01597">
    <property type="entry name" value="GCV_H"/>
    <property type="match status" value="1"/>
</dbReference>
<keyword evidence="6" id="KW-1185">Reference proteome</keyword>
<protein>
    <submittedName>
        <fullName evidence="5">Two component, sigma54 specific, Fis family transcriptional regulator</fullName>
    </submittedName>
</protein>
<evidence type="ECO:0000259" key="4">
    <source>
        <dbReference type="PROSITE" id="PS50110"/>
    </source>
</evidence>
<keyword evidence="1 3" id="KW-0597">Phosphoprotein</keyword>
<dbReference type="InterPro" id="IPR011053">
    <property type="entry name" value="Single_hybrid_motif"/>
</dbReference>
<dbReference type="HOGENOM" id="CLU_1064287_0_0_10"/>
<dbReference type="SUPFAM" id="SSF52172">
    <property type="entry name" value="CheY-like"/>
    <property type="match status" value="1"/>
</dbReference>
<evidence type="ECO:0000256" key="2">
    <source>
        <dbReference type="ARBA" id="ARBA00023012"/>
    </source>
</evidence>
<dbReference type="eggNOG" id="COG0509">
    <property type="taxonomic scope" value="Bacteria"/>
</dbReference>
<accession>I6ZRW8</accession>
<dbReference type="InterPro" id="IPR050595">
    <property type="entry name" value="Bact_response_regulator"/>
</dbReference>
<sequence>MNNNFDILIIDDESVIIDSIIKICKLNNLTSDSAETYEAAMQKIKGNKYNLVICDIMLPDKDGFEILKSIGSGGFDSPVIMITGYTTPEMAVKSIKLGAFDFLPKPFTIDELSAVIKRGMAFSKLNRKAVKNKNDLLYVPCPSKYYRFGYGSWIKPDLPVNMINEEFSYGSFVTGATDLFVKLIEGVQKIELLQINDKILQASAAAYITDSDGLIHSLSMPASCRIIDRNEKLLEKPGLIEKDPYFEGWFYKVIPVNMKDEIEYLIPCSSDR</sequence>
<evidence type="ECO:0000256" key="1">
    <source>
        <dbReference type="ARBA" id="ARBA00022553"/>
    </source>
</evidence>
<dbReference type="Pfam" id="PF00072">
    <property type="entry name" value="Response_reg"/>
    <property type="match status" value="1"/>
</dbReference>
<reference evidence="5 6" key="1">
    <citation type="journal article" date="2013" name="PLoS ONE">
        <title>Genomic analysis of Melioribacter roseus, facultatively anaerobic organotrophic bacterium representing a novel deep lineage within Bacteriodetes/Chlorobi group.</title>
        <authorList>
            <person name="Kadnikov V.V."/>
            <person name="Mardanov A.V."/>
            <person name="Podosokorskaya O.A."/>
            <person name="Gavrilov S.N."/>
            <person name="Kublanov I.V."/>
            <person name="Beletsky A.V."/>
            <person name="Bonch-Osmolovskaya E.A."/>
            <person name="Ravin N.V."/>
        </authorList>
    </citation>
    <scope>NUCLEOTIDE SEQUENCE [LARGE SCALE GENOMIC DNA]</scope>
    <source>
        <strain evidence="6">JCM 17771 / P3M-2</strain>
    </source>
</reference>
<dbReference type="RefSeq" id="WP_014856238.1">
    <property type="nucleotide sequence ID" value="NC_018178.1"/>
</dbReference>
<dbReference type="OrthoDB" id="9781208at2"/>
<dbReference type="Gene3D" id="2.40.50.100">
    <property type="match status" value="1"/>
</dbReference>
<dbReference type="SUPFAM" id="SSF51230">
    <property type="entry name" value="Single hybrid motif"/>
    <property type="match status" value="1"/>
</dbReference>
<evidence type="ECO:0000313" key="6">
    <source>
        <dbReference type="Proteomes" id="UP000009011"/>
    </source>
</evidence>
<organism evidence="5 6">
    <name type="scientific">Melioribacter roseus (strain DSM 23840 / JCM 17771 / VKM B-2668 / P3M-2)</name>
    <dbReference type="NCBI Taxonomy" id="1191523"/>
    <lineage>
        <taxon>Bacteria</taxon>
        <taxon>Pseudomonadati</taxon>
        <taxon>Ignavibacteriota</taxon>
        <taxon>Ignavibacteria</taxon>
        <taxon>Ignavibacteriales</taxon>
        <taxon>Melioribacteraceae</taxon>
        <taxon>Melioribacter</taxon>
    </lineage>
</organism>
<dbReference type="KEGG" id="mro:MROS_1568"/>
<dbReference type="Proteomes" id="UP000009011">
    <property type="component" value="Chromosome"/>
</dbReference>
<dbReference type="AlphaFoldDB" id="I6ZRW8"/>
<feature type="modified residue" description="4-aspartylphosphate" evidence="3">
    <location>
        <position position="55"/>
    </location>
</feature>
<dbReference type="SMART" id="SM00448">
    <property type="entry name" value="REC"/>
    <property type="match status" value="1"/>
</dbReference>
<dbReference type="STRING" id="1191523.MROS_1568"/>
<dbReference type="InterPro" id="IPR011006">
    <property type="entry name" value="CheY-like_superfamily"/>
</dbReference>
<dbReference type="eggNOG" id="COG0745">
    <property type="taxonomic scope" value="Bacteria"/>
</dbReference>
<dbReference type="PANTHER" id="PTHR44591:SF14">
    <property type="entry name" value="PROTEIN PILG"/>
    <property type="match status" value="1"/>
</dbReference>
<dbReference type="PATRIC" id="fig|1191523.3.peg.1663"/>